<sequence length="192" mass="20872">MTQKRRNDKLTDIIILSGSPSKHSRSKLAANYAGKLAEEKGFTVKEISVTDFAPEDLVYARFNSPAIVAAGQAVSNAKGLIIASPVYKAAYSGVLKSLLDLLPQDAFKNTTVLPIMTGGSPAHLLAIDYTLKPLIANLKGESLQGVYLCDHHINKENPEHPVSDKETDVRIQTQTNQLVEAIRRNHVASVVK</sequence>
<dbReference type="InterPro" id="IPR029039">
    <property type="entry name" value="Flavoprotein-like_sf"/>
</dbReference>
<keyword evidence="3" id="KW-0560">Oxidoreductase</keyword>
<organism evidence="5 6">
    <name type="scientific">Terribacillus saccharophilus</name>
    <dbReference type="NCBI Taxonomy" id="361277"/>
    <lineage>
        <taxon>Bacteria</taxon>
        <taxon>Bacillati</taxon>
        <taxon>Bacillota</taxon>
        <taxon>Bacilli</taxon>
        <taxon>Bacillales</taxon>
        <taxon>Bacillaceae</taxon>
        <taxon>Terribacillus</taxon>
    </lineage>
</organism>
<protein>
    <submittedName>
        <fullName evidence="5">FMN reductase (NADPH)</fullName>
    </submittedName>
</protein>
<feature type="domain" description="NADPH-dependent FMN reductase-like" evidence="4">
    <location>
        <begin position="12"/>
        <end position="147"/>
    </location>
</feature>
<dbReference type="InterPro" id="IPR020048">
    <property type="entry name" value="NADPH-dep_FMN_reduc_SsuE"/>
</dbReference>
<comment type="caution">
    <text evidence="5">The sequence shown here is derived from an EMBL/GenBank/DDBJ whole genome shotgun (WGS) entry which is preliminary data.</text>
</comment>
<evidence type="ECO:0000259" key="4">
    <source>
        <dbReference type="Pfam" id="PF03358"/>
    </source>
</evidence>
<gene>
    <name evidence="5" type="primary">ssuE</name>
    <name evidence="5" type="ORF">CHH64_10610</name>
</gene>
<dbReference type="SUPFAM" id="SSF52218">
    <property type="entry name" value="Flavoproteins"/>
    <property type="match status" value="1"/>
</dbReference>
<dbReference type="GO" id="GO:0046306">
    <property type="term" value="P:alkanesulfonate catabolic process"/>
    <property type="evidence" value="ECO:0007669"/>
    <property type="project" value="InterPro"/>
</dbReference>
<evidence type="ECO:0000256" key="2">
    <source>
        <dbReference type="ARBA" id="ARBA00022643"/>
    </source>
</evidence>
<dbReference type="Pfam" id="PF03358">
    <property type="entry name" value="FMN_red"/>
    <property type="match status" value="1"/>
</dbReference>
<keyword evidence="2" id="KW-0288">FMN</keyword>
<dbReference type="InterPro" id="IPR051814">
    <property type="entry name" value="NAD(P)H-dep_FMN_reductase"/>
</dbReference>
<accession>A0A268AA56</accession>
<evidence type="ECO:0000313" key="6">
    <source>
        <dbReference type="Proteomes" id="UP000216013"/>
    </source>
</evidence>
<keyword evidence="1" id="KW-0285">Flavoprotein</keyword>
<dbReference type="AlphaFoldDB" id="A0A268AA56"/>
<dbReference type="EMBL" id="NPBV01000018">
    <property type="protein sequence ID" value="PAD21002.1"/>
    <property type="molecule type" value="Genomic_DNA"/>
</dbReference>
<dbReference type="InterPro" id="IPR005025">
    <property type="entry name" value="FMN_Rdtase-like_dom"/>
</dbReference>
<reference evidence="5 6" key="1">
    <citation type="submission" date="2017-07" db="EMBL/GenBank/DDBJ databases">
        <title>Isolation and whole genome analysis of endospore-forming bacteria from heroin.</title>
        <authorList>
            <person name="Kalinowski J."/>
            <person name="Ahrens B."/>
            <person name="Al-Dilaimi A."/>
            <person name="Winkler A."/>
            <person name="Wibberg D."/>
            <person name="Schleenbecker U."/>
            <person name="Ruckert C."/>
            <person name="Wolfel R."/>
            <person name="Grass G."/>
        </authorList>
    </citation>
    <scope>NUCLEOTIDE SEQUENCE [LARGE SCALE GENOMIC DNA]</scope>
    <source>
        <strain evidence="5 6">7528</strain>
    </source>
</reference>
<dbReference type="PANTHER" id="PTHR43408">
    <property type="entry name" value="FMN REDUCTASE (NADPH)"/>
    <property type="match status" value="1"/>
</dbReference>
<dbReference type="GO" id="GO:0008752">
    <property type="term" value="F:FMN reductase [NAD(P)H] activity"/>
    <property type="evidence" value="ECO:0007669"/>
    <property type="project" value="InterPro"/>
</dbReference>
<proteinExistence type="predicted"/>
<evidence type="ECO:0000313" key="5">
    <source>
        <dbReference type="EMBL" id="PAD21002.1"/>
    </source>
</evidence>
<evidence type="ECO:0000256" key="1">
    <source>
        <dbReference type="ARBA" id="ARBA00022630"/>
    </source>
</evidence>
<evidence type="ECO:0000256" key="3">
    <source>
        <dbReference type="ARBA" id="ARBA00023002"/>
    </source>
</evidence>
<dbReference type="Proteomes" id="UP000216013">
    <property type="component" value="Unassembled WGS sequence"/>
</dbReference>
<dbReference type="NCBIfam" id="TIGR03567">
    <property type="entry name" value="FMN_reduc_SsuE"/>
    <property type="match status" value="1"/>
</dbReference>
<name>A0A268AA56_9BACI</name>
<dbReference type="Gene3D" id="3.40.50.360">
    <property type="match status" value="1"/>
</dbReference>
<dbReference type="PANTHER" id="PTHR43408:SF1">
    <property type="entry name" value="FMN REDUCTASE (NADPH)"/>
    <property type="match status" value="1"/>
</dbReference>